<keyword evidence="2" id="KW-0255">Endonuclease</keyword>
<dbReference type="RefSeq" id="WP_204424821.1">
    <property type="nucleotide sequence ID" value="NZ_CP070228.1"/>
</dbReference>
<name>A0ABX7IJW0_9ACTO</name>
<dbReference type="EMBL" id="CP070228">
    <property type="protein sequence ID" value="QRV02390.1"/>
    <property type="molecule type" value="Genomic_DNA"/>
</dbReference>
<evidence type="ECO:0000313" key="3">
    <source>
        <dbReference type="Proteomes" id="UP000602653"/>
    </source>
</evidence>
<gene>
    <name evidence="2" type="ORF">JTE88_01115</name>
</gene>
<organism evidence="2 3">
    <name type="scientific">Arcanobacterium phocisimile</name>
    <dbReference type="NCBI Taxonomy" id="1302235"/>
    <lineage>
        <taxon>Bacteria</taxon>
        <taxon>Bacillati</taxon>
        <taxon>Actinomycetota</taxon>
        <taxon>Actinomycetes</taxon>
        <taxon>Actinomycetales</taxon>
        <taxon>Actinomycetaceae</taxon>
        <taxon>Arcanobacterium</taxon>
    </lineage>
</organism>
<dbReference type="SUPFAM" id="SSF56219">
    <property type="entry name" value="DNase I-like"/>
    <property type="match status" value="1"/>
</dbReference>
<protein>
    <submittedName>
        <fullName evidence="2">Endonuclease/exonuclease/phosphatase family protein</fullName>
    </submittedName>
</protein>
<sequence>MAVRCATLNLEHGRPAQKAIRDDVDVDRQFAEAVTQLRQVSPDILTVQEADGPTRARLTRPHSQHAGHVETLGRWLHMQHVYAPSAFGYGVGILSAYPIRAARYLRLPPIVKPIYRTDDGLMKIRWPEPRVALYGLVETPDGLLLVGTTHLDIDQNSAPRQLEIVIGGFVVAARAWGVSPTHTPMLLTGDMNLRPDAVRDALDEIPKTMTFPHTVLASAPTYPHAKPRWQIDHILGYRIASQRSHSLSTAISDHVGLVVEVVLR</sequence>
<keyword evidence="2" id="KW-0540">Nuclease</keyword>
<dbReference type="Pfam" id="PF03372">
    <property type="entry name" value="Exo_endo_phos"/>
    <property type="match status" value="1"/>
</dbReference>
<dbReference type="GO" id="GO:0004519">
    <property type="term" value="F:endonuclease activity"/>
    <property type="evidence" value="ECO:0007669"/>
    <property type="project" value="UniProtKB-KW"/>
</dbReference>
<dbReference type="Gene3D" id="3.60.10.10">
    <property type="entry name" value="Endonuclease/exonuclease/phosphatase"/>
    <property type="match status" value="1"/>
</dbReference>
<keyword evidence="2" id="KW-0378">Hydrolase</keyword>
<reference evidence="2 3" key="1">
    <citation type="submission" date="2021-02" db="EMBL/GenBank/DDBJ databases">
        <title>Complete Genome Sequence of Arcanobacterium phocisimile strain DSM 26142T from a harbour seal.</title>
        <authorList>
            <person name="Borowiak M."/>
            <person name="Alssahen M."/>
            <person name="Malorny B."/>
            <person name="Laemmler C."/>
            <person name="Siebert U."/>
            <person name="Ploetz M."/>
            <person name="Abdulmawjood A."/>
        </authorList>
    </citation>
    <scope>NUCLEOTIDE SEQUENCE [LARGE SCALE GENOMIC DNA]</scope>
    <source>
        <strain evidence="2 3">DSM 26142</strain>
    </source>
</reference>
<dbReference type="InterPro" id="IPR005135">
    <property type="entry name" value="Endo/exonuclease/phosphatase"/>
</dbReference>
<accession>A0ABX7IJW0</accession>
<proteinExistence type="predicted"/>
<dbReference type="InterPro" id="IPR036691">
    <property type="entry name" value="Endo/exonu/phosph_ase_sf"/>
</dbReference>
<dbReference type="PANTHER" id="PTHR14859:SF1">
    <property type="entry name" value="PGAP2-INTERACTING PROTEIN"/>
    <property type="match status" value="1"/>
</dbReference>
<evidence type="ECO:0000259" key="1">
    <source>
        <dbReference type="Pfam" id="PF03372"/>
    </source>
</evidence>
<dbReference type="PANTHER" id="PTHR14859">
    <property type="entry name" value="CALCOFLUOR WHITE HYPERSENSITIVE PROTEIN PRECURSOR"/>
    <property type="match status" value="1"/>
</dbReference>
<dbReference type="Proteomes" id="UP000602653">
    <property type="component" value="Chromosome"/>
</dbReference>
<dbReference type="InterPro" id="IPR051916">
    <property type="entry name" value="GPI-anchor_lipid_remodeler"/>
</dbReference>
<keyword evidence="3" id="KW-1185">Reference proteome</keyword>
<evidence type="ECO:0000313" key="2">
    <source>
        <dbReference type="EMBL" id="QRV02390.1"/>
    </source>
</evidence>
<feature type="domain" description="Endonuclease/exonuclease/phosphatase" evidence="1">
    <location>
        <begin position="6"/>
        <end position="254"/>
    </location>
</feature>